<organism evidence="12 13">
    <name type="scientific">Lancefieldella parvula</name>
    <dbReference type="NCBI Taxonomy" id="1382"/>
    <lineage>
        <taxon>Bacteria</taxon>
        <taxon>Bacillati</taxon>
        <taxon>Actinomycetota</taxon>
        <taxon>Coriobacteriia</taxon>
        <taxon>Coriobacteriales</taxon>
        <taxon>Atopobiaceae</taxon>
        <taxon>Lancefieldella</taxon>
    </lineage>
</organism>
<evidence type="ECO:0000256" key="1">
    <source>
        <dbReference type="ARBA" id="ARBA00004162"/>
    </source>
</evidence>
<evidence type="ECO:0000313" key="11">
    <source>
        <dbReference type="EMBL" id="MBF4802342.1"/>
    </source>
</evidence>
<evidence type="ECO:0000256" key="10">
    <source>
        <dbReference type="SAM" id="Phobius"/>
    </source>
</evidence>
<keyword evidence="4" id="KW-1003">Cell membrane</keyword>
<evidence type="ECO:0000256" key="9">
    <source>
        <dbReference type="ARBA" id="ARBA00023136"/>
    </source>
</evidence>
<evidence type="ECO:0000256" key="7">
    <source>
        <dbReference type="ARBA" id="ARBA00022989"/>
    </source>
</evidence>
<dbReference type="AlphaFoldDB" id="A0A930YQJ9"/>
<name>A0A930YQJ9_9ACTN</name>
<gene>
    <name evidence="12" type="primary">yajC</name>
    <name evidence="12" type="ORF">HXK23_01275</name>
    <name evidence="11" type="ORF">HXK24_00695</name>
</gene>
<evidence type="ECO:0000256" key="8">
    <source>
        <dbReference type="ARBA" id="ARBA00023010"/>
    </source>
</evidence>
<dbReference type="NCBIfam" id="TIGR00739">
    <property type="entry name" value="yajC"/>
    <property type="match status" value="1"/>
</dbReference>
<keyword evidence="5 10" id="KW-0812">Transmembrane</keyword>
<keyword evidence="6" id="KW-0653">Protein transport</keyword>
<evidence type="ECO:0000256" key="6">
    <source>
        <dbReference type="ARBA" id="ARBA00022927"/>
    </source>
</evidence>
<dbReference type="SMART" id="SM01323">
    <property type="entry name" value="YajC"/>
    <property type="match status" value="1"/>
</dbReference>
<comment type="similarity">
    <text evidence="2">Belongs to the YajC family.</text>
</comment>
<reference evidence="12" key="1">
    <citation type="submission" date="2020-04" db="EMBL/GenBank/DDBJ databases">
        <title>Deep metagenomics examines the oral microbiome during advanced dental caries in children, revealing novel taxa and co-occurrences with host molecules.</title>
        <authorList>
            <person name="Baker J.L."/>
            <person name="Morton J.T."/>
            <person name="Dinis M."/>
            <person name="Alvarez R."/>
            <person name="Tran N.C."/>
            <person name="Knight R."/>
            <person name="Edlund A."/>
        </authorList>
    </citation>
    <scope>NUCLEOTIDE SEQUENCE</scope>
    <source>
        <strain evidence="12">JCVI_22A_bin.2</strain>
        <strain evidence="11">JCVI_3_bin.11</strain>
    </source>
</reference>
<dbReference type="EMBL" id="JABZGT010000036">
    <property type="protein sequence ID" value="MBF4808850.1"/>
    <property type="molecule type" value="Genomic_DNA"/>
</dbReference>
<dbReference type="PANTHER" id="PTHR33909:SF1">
    <property type="entry name" value="SEC TRANSLOCON ACCESSORY COMPLEX SUBUNIT YAJC"/>
    <property type="match status" value="1"/>
</dbReference>
<comment type="subcellular location">
    <subcellularLocation>
        <location evidence="1">Cell membrane</location>
        <topology evidence="1">Single-pass membrane protein</topology>
    </subcellularLocation>
</comment>
<evidence type="ECO:0000313" key="13">
    <source>
        <dbReference type="Proteomes" id="UP000772566"/>
    </source>
</evidence>
<dbReference type="Proteomes" id="UP000787322">
    <property type="component" value="Unassembled WGS sequence"/>
</dbReference>
<sequence>MANLAENILASSIVLLAFLVILGLIYSFFVWRASSKKAGTTSEFLKNLHAGQKVKTNSGMYGVVKNVKKETVDVEFAPNVVITLDRWALISVSNNK</sequence>
<keyword evidence="9 10" id="KW-0472">Membrane</keyword>
<dbReference type="GO" id="GO:0005886">
    <property type="term" value="C:plasma membrane"/>
    <property type="evidence" value="ECO:0007669"/>
    <property type="project" value="UniProtKB-SubCell"/>
</dbReference>
<keyword evidence="8" id="KW-0811">Translocation</keyword>
<dbReference type="EMBL" id="JABZGU010000006">
    <property type="protein sequence ID" value="MBF4802342.1"/>
    <property type="molecule type" value="Genomic_DNA"/>
</dbReference>
<protein>
    <submittedName>
        <fullName evidence="12">Preprotein translocase subunit YajC</fullName>
    </submittedName>
</protein>
<comment type="caution">
    <text evidence="12">The sequence shown here is derived from an EMBL/GenBank/DDBJ whole genome shotgun (WGS) entry which is preliminary data.</text>
</comment>
<dbReference type="InterPro" id="IPR003849">
    <property type="entry name" value="Preprotein_translocase_YajC"/>
</dbReference>
<evidence type="ECO:0000256" key="2">
    <source>
        <dbReference type="ARBA" id="ARBA00006742"/>
    </source>
</evidence>
<keyword evidence="7 10" id="KW-1133">Transmembrane helix</keyword>
<accession>A0A930YQJ9</accession>
<feature type="transmembrane region" description="Helical" evidence="10">
    <location>
        <begin position="12"/>
        <end position="31"/>
    </location>
</feature>
<dbReference type="Pfam" id="PF02699">
    <property type="entry name" value="YajC"/>
    <property type="match status" value="1"/>
</dbReference>
<evidence type="ECO:0000256" key="4">
    <source>
        <dbReference type="ARBA" id="ARBA00022475"/>
    </source>
</evidence>
<dbReference type="GO" id="GO:0015031">
    <property type="term" value="P:protein transport"/>
    <property type="evidence" value="ECO:0007669"/>
    <property type="project" value="UniProtKB-KW"/>
</dbReference>
<dbReference type="PANTHER" id="PTHR33909">
    <property type="entry name" value="SEC TRANSLOCON ACCESSORY COMPLEX SUBUNIT YAJC"/>
    <property type="match status" value="1"/>
</dbReference>
<evidence type="ECO:0000256" key="5">
    <source>
        <dbReference type="ARBA" id="ARBA00022692"/>
    </source>
</evidence>
<dbReference type="Proteomes" id="UP000772566">
    <property type="component" value="Unassembled WGS sequence"/>
</dbReference>
<keyword evidence="3" id="KW-0813">Transport</keyword>
<evidence type="ECO:0000313" key="12">
    <source>
        <dbReference type="EMBL" id="MBF4808850.1"/>
    </source>
</evidence>
<evidence type="ECO:0000256" key="3">
    <source>
        <dbReference type="ARBA" id="ARBA00022448"/>
    </source>
</evidence>
<proteinExistence type="inferred from homology"/>